<protein>
    <recommendedName>
        <fullName evidence="5">Secreted protein</fullName>
    </recommendedName>
</protein>
<gene>
    <name evidence="3" type="ORF">DdX_13321</name>
</gene>
<feature type="compositionally biased region" description="Polar residues" evidence="1">
    <location>
        <begin position="156"/>
        <end position="170"/>
    </location>
</feature>
<keyword evidence="4" id="KW-1185">Reference proteome</keyword>
<feature type="compositionally biased region" description="Low complexity" evidence="1">
    <location>
        <begin position="135"/>
        <end position="151"/>
    </location>
</feature>
<evidence type="ECO:0008006" key="5">
    <source>
        <dbReference type="Google" id="ProtNLM"/>
    </source>
</evidence>
<dbReference type="AlphaFoldDB" id="A0AAD4MU27"/>
<feature type="compositionally biased region" description="Polar residues" evidence="1">
    <location>
        <begin position="119"/>
        <end position="134"/>
    </location>
</feature>
<feature type="region of interest" description="Disordered" evidence="1">
    <location>
        <begin position="74"/>
        <end position="170"/>
    </location>
</feature>
<dbReference type="Proteomes" id="UP001201812">
    <property type="component" value="Unassembled WGS sequence"/>
</dbReference>
<evidence type="ECO:0000256" key="2">
    <source>
        <dbReference type="SAM" id="SignalP"/>
    </source>
</evidence>
<name>A0AAD4MU27_9BILA</name>
<evidence type="ECO:0000313" key="3">
    <source>
        <dbReference type="EMBL" id="KAI1705884.1"/>
    </source>
</evidence>
<evidence type="ECO:0000256" key="1">
    <source>
        <dbReference type="SAM" id="MobiDB-lite"/>
    </source>
</evidence>
<organism evidence="3 4">
    <name type="scientific">Ditylenchus destructor</name>
    <dbReference type="NCBI Taxonomy" id="166010"/>
    <lineage>
        <taxon>Eukaryota</taxon>
        <taxon>Metazoa</taxon>
        <taxon>Ecdysozoa</taxon>
        <taxon>Nematoda</taxon>
        <taxon>Chromadorea</taxon>
        <taxon>Rhabditida</taxon>
        <taxon>Tylenchina</taxon>
        <taxon>Tylenchomorpha</taxon>
        <taxon>Sphaerularioidea</taxon>
        <taxon>Anguinidae</taxon>
        <taxon>Anguininae</taxon>
        <taxon>Ditylenchus</taxon>
    </lineage>
</organism>
<keyword evidence="2" id="KW-0732">Signal</keyword>
<reference evidence="3" key="1">
    <citation type="submission" date="2022-01" db="EMBL/GenBank/DDBJ databases">
        <title>Genome Sequence Resource for Two Populations of Ditylenchus destructor, the Migratory Endoparasitic Phytonematode.</title>
        <authorList>
            <person name="Zhang H."/>
            <person name="Lin R."/>
            <person name="Xie B."/>
        </authorList>
    </citation>
    <scope>NUCLEOTIDE SEQUENCE</scope>
    <source>
        <strain evidence="3">BazhouSP</strain>
    </source>
</reference>
<comment type="caution">
    <text evidence="3">The sequence shown here is derived from an EMBL/GenBank/DDBJ whole genome shotgun (WGS) entry which is preliminary data.</text>
</comment>
<evidence type="ECO:0000313" key="4">
    <source>
        <dbReference type="Proteomes" id="UP001201812"/>
    </source>
</evidence>
<feature type="compositionally biased region" description="Basic and acidic residues" evidence="1">
    <location>
        <begin position="94"/>
        <end position="111"/>
    </location>
</feature>
<feature type="compositionally biased region" description="Basic residues" evidence="1">
    <location>
        <begin position="81"/>
        <end position="93"/>
    </location>
</feature>
<feature type="chain" id="PRO_5042037933" description="Secreted protein" evidence="2">
    <location>
        <begin position="25"/>
        <end position="259"/>
    </location>
</feature>
<dbReference type="EMBL" id="JAKKPZ010000052">
    <property type="protein sequence ID" value="KAI1705884.1"/>
    <property type="molecule type" value="Genomic_DNA"/>
</dbReference>
<accession>A0AAD4MU27</accession>
<feature type="signal peptide" evidence="2">
    <location>
        <begin position="1"/>
        <end position="24"/>
    </location>
</feature>
<feature type="region of interest" description="Disordered" evidence="1">
    <location>
        <begin position="30"/>
        <end position="51"/>
    </location>
</feature>
<feature type="compositionally biased region" description="Basic residues" evidence="1">
    <location>
        <begin position="30"/>
        <end position="44"/>
    </location>
</feature>
<sequence>MWIRMAALAAVFVVYLSWTDETLAAKHRDKHSRLSTLPRHHSNKNAKQNITKQDYWRKLSNLEERLAGQIRTRKKLENGLKKRRENRKGHSSRKVSEEKELVQIETEEKNEAGGPEMGHSTSTQSTALSNYTSPSTHRSSQHASQQQTHSHANGHTAEQPSTARNQQSTGQENAIGHANDLSEALDKALNVTDSDVDIAYLKKKLTALYAMTFNIEIFTENAKDPEKAKQLQQSAYRTIGDFSKTCKEDDPSCWMKLKQ</sequence>
<proteinExistence type="predicted"/>